<dbReference type="GO" id="GO:0005840">
    <property type="term" value="C:ribosome"/>
    <property type="evidence" value="ECO:0007669"/>
    <property type="project" value="UniProtKB-KW"/>
</dbReference>
<proteinExistence type="predicted"/>
<protein>
    <submittedName>
        <fullName evidence="2">SSU ribosomal protein S15p (S13e)</fullName>
    </submittedName>
</protein>
<feature type="compositionally biased region" description="Basic and acidic residues" evidence="1">
    <location>
        <begin position="1"/>
        <end position="11"/>
    </location>
</feature>
<organism evidence="2">
    <name type="scientific">uncultured Nocardioidaceae bacterium</name>
    <dbReference type="NCBI Taxonomy" id="253824"/>
    <lineage>
        <taxon>Bacteria</taxon>
        <taxon>Bacillati</taxon>
        <taxon>Actinomycetota</taxon>
        <taxon>Actinomycetes</taxon>
        <taxon>Propionibacteriales</taxon>
        <taxon>Nocardioidaceae</taxon>
        <taxon>environmental samples</taxon>
    </lineage>
</organism>
<reference evidence="2" key="1">
    <citation type="submission" date="2020-02" db="EMBL/GenBank/DDBJ databases">
        <authorList>
            <person name="Meier V. D."/>
        </authorList>
    </citation>
    <scope>NUCLEOTIDE SEQUENCE</scope>
    <source>
        <strain evidence="2">AVDCRST_MAG24</strain>
    </source>
</reference>
<evidence type="ECO:0000256" key="1">
    <source>
        <dbReference type="SAM" id="MobiDB-lite"/>
    </source>
</evidence>
<feature type="region of interest" description="Disordered" evidence="1">
    <location>
        <begin position="1"/>
        <end position="91"/>
    </location>
</feature>
<feature type="non-terminal residue" evidence="2">
    <location>
        <position position="91"/>
    </location>
</feature>
<dbReference type="AlphaFoldDB" id="A0A6J4LPK1"/>
<name>A0A6J4LPK1_9ACTN</name>
<feature type="non-terminal residue" evidence="2">
    <location>
        <position position="1"/>
    </location>
</feature>
<gene>
    <name evidence="2" type="ORF">AVDCRST_MAG24-1197</name>
</gene>
<feature type="compositionally biased region" description="Basic residues" evidence="1">
    <location>
        <begin position="12"/>
        <end position="25"/>
    </location>
</feature>
<sequence length="91" mass="10069">VDWHRRRDQEAHHRRLRPDRGRHRLPGGPGRAAQPPDRPPDRPPQAAQARPPHASWPAAARGTSSSAAQLHAEAGHQPLPRDHRAARPASL</sequence>
<keyword evidence="2" id="KW-0689">Ribosomal protein</keyword>
<evidence type="ECO:0000313" key="2">
    <source>
        <dbReference type="EMBL" id="CAA9339191.1"/>
    </source>
</evidence>
<dbReference type="EMBL" id="CADCUF010000179">
    <property type="protein sequence ID" value="CAA9339191.1"/>
    <property type="molecule type" value="Genomic_DNA"/>
</dbReference>
<keyword evidence="2" id="KW-0687">Ribonucleoprotein</keyword>
<accession>A0A6J4LPK1</accession>